<dbReference type="Pfam" id="PF05229">
    <property type="entry name" value="SCPU"/>
    <property type="match status" value="1"/>
</dbReference>
<gene>
    <name evidence="3" type="ORF">PDTA9734_34200</name>
</gene>
<evidence type="ECO:0000259" key="2">
    <source>
        <dbReference type="Pfam" id="PF05229"/>
    </source>
</evidence>
<dbReference type="EMBL" id="AP025334">
    <property type="protein sequence ID" value="BDD51933.1"/>
    <property type="molecule type" value="Genomic_DNA"/>
</dbReference>
<dbReference type="Proteomes" id="UP001320460">
    <property type="component" value="Chromosome"/>
</dbReference>
<evidence type="ECO:0000313" key="4">
    <source>
        <dbReference type="Proteomes" id="UP001320460"/>
    </source>
</evidence>
<reference evidence="3 4" key="1">
    <citation type="submission" date="2021-12" db="EMBL/GenBank/DDBJ databases">
        <title>Complete genome sequence of Phytobacter diazotrophicus TA9734.</title>
        <authorList>
            <person name="Kubota H."/>
            <person name="Nakayama Y."/>
            <person name="Ariyoshi T."/>
        </authorList>
    </citation>
    <scope>NUCLEOTIDE SEQUENCE [LARGE SCALE GENOMIC DNA]</scope>
    <source>
        <strain evidence="3 4">TA9734</strain>
    </source>
</reference>
<organism evidence="3 4">
    <name type="scientific">Phytobacter diazotrophicus</name>
    <dbReference type="NCBI Taxonomy" id="395631"/>
    <lineage>
        <taxon>Bacteria</taxon>
        <taxon>Pseudomonadati</taxon>
        <taxon>Pseudomonadota</taxon>
        <taxon>Gammaproteobacteria</taxon>
        <taxon>Enterobacterales</taxon>
        <taxon>Enterobacteriaceae</taxon>
        <taxon>Phytobacter</taxon>
    </lineage>
</organism>
<keyword evidence="4" id="KW-1185">Reference proteome</keyword>
<keyword evidence="1" id="KW-0732">Signal</keyword>
<dbReference type="PANTHER" id="PTHR37089">
    <property type="entry name" value="PROTEIN U-RELATED"/>
    <property type="match status" value="1"/>
</dbReference>
<dbReference type="InterPro" id="IPR007893">
    <property type="entry name" value="Spore_coat_U/FanG"/>
</dbReference>
<evidence type="ECO:0000256" key="1">
    <source>
        <dbReference type="SAM" id="SignalP"/>
    </source>
</evidence>
<accession>A0ABN6LWJ2</accession>
<sequence length="190" mass="19287">MKKIRLILLTGLVTLSVNNADAVTSNGIIGATLTLSNGCLINGSPSQSGINFGTLDFGTNPATFSQLTTQLSNTGAGGSSFTIQCTTASYTVQITGNTNTATPGTTVGTPGTVARYLRSATPTNTQGVAYSVFSDSAFSNEIVNGAAIPRTTTSGGVDSYTLYGRITGGGNSVTVLPGTYTDTLNVSVTY</sequence>
<proteinExistence type="predicted"/>
<feature type="chain" id="PRO_5046845634" evidence="1">
    <location>
        <begin position="23"/>
        <end position="190"/>
    </location>
</feature>
<dbReference type="InterPro" id="IPR053167">
    <property type="entry name" value="Spore_coat_component"/>
</dbReference>
<dbReference type="SMART" id="SM00972">
    <property type="entry name" value="SCPU"/>
    <property type="match status" value="1"/>
</dbReference>
<name>A0ABN6LWJ2_9ENTR</name>
<dbReference type="RefSeq" id="WP_039078684.1">
    <property type="nucleotide sequence ID" value="NZ_AP025334.1"/>
</dbReference>
<evidence type="ECO:0000313" key="3">
    <source>
        <dbReference type="EMBL" id="BDD51933.1"/>
    </source>
</evidence>
<feature type="domain" description="Spore coat protein U/FanG" evidence="2">
    <location>
        <begin position="29"/>
        <end position="186"/>
    </location>
</feature>
<feature type="signal peptide" evidence="1">
    <location>
        <begin position="1"/>
        <end position="22"/>
    </location>
</feature>
<protein>
    <submittedName>
        <fullName evidence="3">Polyketide synthase</fullName>
    </submittedName>
</protein>